<accession>A0AAI8N136</accession>
<proteinExistence type="predicted"/>
<evidence type="ECO:0000313" key="1">
    <source>
        <dbReference type="EMBL" id="AUJ78162.1"/>
    </source>
</evidence>
<reference evidence="1 2" key="1">
    <citation type="submission" date="2017-11" db="EMBL/GenBank/DDBJ databases">
        <title>Genome sequence and genome mining of multiple bioactive secondary metabolites from a deep sea-derived Bacillus siamensis SCSIO 05746.</title>
        <authorList>
            <person name="Pan H.-Q."/>
            <person name="Ju J.-H."/>
        </authorList>
    </citation>
    <scope>NUCLEOTIDE SEQUENCE [LARGE SCALE GENOMIC DNA]</scope>
    <source>
        <strain evidence="1 2">SCSIO 05746</strain>
    </source>
</reference>
<gene>
    <name evidence="1" type="ORF">CWD84_15670</name>
</gene>
<evidence type="ECO:0000313" key="2">
    <source>
        <dbReference type="Proteomes" id="UP000234366"/>
    </source>
</evidence>
<name>A0AAI8N136_9BACI</name>
<organism evidence="1 2">
    <name type="scientific">Bacillus siamensis</name>
    <dbReference type="NCBI Taxonomy" id="659243"/>
    <lineage>
        <taxon>Bacteria</taxon>
        <taxon>Bacillati</taxon>
        <taxon>Bacillota</taxon>
        <taxon>Bacilli</taxon>
        <taxon>Bacillales</taxon>
        <taxon>Bacillaceae</taxon>
        <taxon>Bacillus</taxon>
        <taxon>Bacillus amyloliquefaciens group</taxon>
    </lineage>
</organism>
<dbReference type="KEGG" id="bsia:CWD84_15670"/>
<keyword evidence="2" id="KW-1185">Reference proteome</keyword>
<dbReference type="Proteomes" id="UP000234366">
    <property type="component" value="Chromosome"/>
</dbReference>
<dbReference type="AlphaFoldDB" id="A0AAI8N136"/>
<dbReference type="RefSeq" id="WP_101605543.1">
    <property type="nucleotide sequence ID" value="NZ_CP025001.1"/>
</dbReference>
<dbReference type="EMBL" id="CP025001">
    <property type="protein sequence ID" value="AUJ78162.1"/>
    <property type="molecule type" value="Genomic_DNA"/>
</dbReference>
<protein>
    <submittedName>
        <fullName evidence="1">Uncharacterized protein</fullName>
    </submittedName>
</protein>
<sequence>MRELNQIPYTGEIYPPINFKLAALLFYSALAEEEKRVITQFLKCNGQELEACTLKERER</sequence>